<evidence type="ECO:0000313" key="2">
    <source>
        <dbReference type="EMBL" id="SBW13042.1"/>
    </source>
</evidence>
<accession>A0A212KN25</accession>
<dbReference type="InterPro" id="IPR006528">
    <property type="entry name" value="Phage_head_morphogenesis_dom"/>
</dbReference>
<sequence length="443" mass="48920">MPVSLQPLPDAAAIRALKARGATLLESWDWQDVGSEVHKQAWTVAKSAGFDILGDVHASLEEALANGETFPSWAKRIRPTLAEKGWWGRKELADPVTGEVREVQLGSPRRLRTIYDTNMRVSHAQGRWERTERLAARRPYLRYVATLDERTRASHRSWHGTVLRWDDPWWDTHYPPNGWRCRCSTVQLGEADLKRYGFTPTDPAPNDGPGRVWTNPRTGETQVVPPGIDPGWAHNPGRRPDIAQRTVTKLAPLPPAIASQAPTADPGLIPRLAHEHADWVDEISAAMRAKGEVRSVGLLSDDVVAGLDRLATEGVKGARVPRSAVITLGDTNAVHWLRDAKAAARTAQGLPKALTELDLKRLPGMLAVPEAVLWDTQTESLLYVFSPTDPVDGGGRKAKAVVRIDSVVAIARERRLGNPVTTGGYEQVHNLRSKRYRLISGKI</sequence>
<proteinExistence type="predicted"/>
<dbReference type="NCBIfam" id="TIGR01641">
    <property type="entry name" value="phageSPP1_gp7"/>
    <property type="match status" value="1"/>
</dbReference>
<dbReference type="EMBL" id="FLUO01000004">
    <property type="protein sequence ID" value="SBW13042.1"/>
    <property type="molecule type" value="Genomic_DNA"/>
</dbReference>
<protein>
    <submittedName>
        <fullName evidence="2">Mu-like prophage FluMu F protein</fullName>
    </submittedName>
</protein>
<gene>
    <name evidence="2" type="ORF">KL86APRO_40064</name>
</gene>
<evidence type="ECO:0000259" key="1">
    <source>
        <dbReference type="Pfam" id="PF04233"/>
    </source>
</evidence>
<reference evidence="2" key="1">
    <citation type="submission" date="2016-04" db="EMBL/GenBank/DDBJ databases">
        <authorList>
            <person name="Evans L.H."/>
            <person name="Alamgir A."/>
            <person name="Owens N."/>
            <person name="Weber N.D."/>
            <person name="Virtaneva K."/>
            <person name="Barbian K."/>
            <person name="Babar A."/>
            <person name="Rosenke K."/>
        </authorList>
    </citation>
    <scope>NUCLEOTIDE SEQUENCE</scope>
    <source>
        <strain evidence="2">86</strain>
    </source>
</reference>
<name>A0A212KN25_9PROT</name>
<dbReference type="Pfam" id="PF04233">
    <property type="entry name" value="Phage_Mu_F"/>
    <property type="match status" value="1"/>
</dbReference>
<feature type="domain" description="Phage head morphogenesis" evidence="1">
    <location>
        <begin position="56"/>
        <end position="185"/>
    </location>
</feature>
<organism evidence="2">
    <name type="scientific">uncultured Alphaproteobacteria bacterium</name>
    <dbReference type="NCBI Taxonomy" id="91750"/>
    <lineage>
        <taxon>Bacteria</taxon>
        <taxon>Pseudomonadati</taxon>
        <taxon>Pseudomonadota</taxon>
        <taxon>Alphaproteobacteria</taxon>
        <taxon>environmental samples</taxon>
    </lineage>
</organism>
<dbReference type="AlphaFoldDB" id="A0A212KN25"/>